<dbReference type="EMBL" id="FMTS01000002">
    <property type="protein sequence ID" value="SCW57281.1"/>
    <property type="molecule type" value="Genomic_DNA"/>
</dbReference>
<dbReference type="InterPro" id="IPR009081">
    <property type="entry name" value="PP-bd_ACP"/>
</dbReference>
<evidence type="ECO:0000259" key="1">
    <source>
        <dbReference type="PROSITE" id="PS50075"/>
    </source>
</evidence>
<dbReference type="PROSITE" id="PS50075">
    <property type="entry name" value="CARRIER"/>
    <property type="match status" value="1"/>
</dbReference>
<dbReference type="Pfam" id="PF00550">
    <property type="entry name" value="PP-binding"/>
    <property type="match status" value="1"/>
</dbReference>
<dbReference type="RefSeq" id="WP_090647122.1">
    <property type="nucleotide sequence ID" value="NZ_CBCRYE010000006.1"/>
</dbReference>
<keyword evidence="3" id="KW-1185">Reference proteome</keyword>
<sequence>MTTTLDLIREELTQILTDKGAATGEITADTLLLNGPLDIDSLDLATLVVILEEKTGLSPFADGFVLFHTVGELAALFGDAHD</sequence>
<name>A0A1G4RKX9_9CAUL</name>
<dbReference type="Gene3D" id="1.10.1200.10">
    <property type="entry name" value="ACP-like"/>
    <property type="match status" value="1"/>
</dbReference>
<accession>A0A1G4RKX9</accession>
<dbReference type="OrthoDB" id="7889120at2"/>
<evidence type="ECO:0000313" key="3">
    <source>
        <dbReference type="Proteomes" id="UP000199150"/>
    </source>
</evidence>
<feature type="domain" description="Carrier" evidence="1">
    <location>
        <begin position="1"/>
        <end position="81"/>
    </location>
</feature>
<gene>
    <name evidence="2" type="ORF">SAMN02927928_2012</name>
</gene>
<organism evidence="2 3">
    <name type="scientific">Asticcacaulis taihuensis</name>
    <dbReference type="NCBI Taxonomy" id="260084"/>
    <lineage>
        <taxon>Bacteria</taxon>
        <taxon>Pseudomonadati</taxon>
        <taxon>Pseudomonadota</taxon>
        <taxon>Alphaproteobacteria</taxon>
        <taxon>Caulobacterales</taxon>
        <taxon>Caulobacteraceae</taxon>
        <taxon>Asticcacaulis</taxon>
    </lineage>
</organism>
<proteinExistence type="predicted"/>
<dbReference type="SUPFAM" id="SSF47336">
    <property type="entry name" value="ACP-like"/>
    <property type="match status" value="1"/>
</dbReference>
<evidence type="ECO:0000313" key="2">
    <source>
        <dbReference type="EMBL" id="SCW57281.1"/>
    </source>
</evidence>
<dbReference type="STRING" id="260084.SAMN02927928_2012"/>
<dbReference type="Proteomes" id="UP000199150">
    <property type="component" value="Unassembled WGS sequence"/>
</dbReference>
<dbReference type="AlphaFoldDB" id="A0A1G4RKX9"/>
<reference evidence="3" key="1">
    <citation type="submission" date="2016-10" db="EMBL/GenBank/DDBJ databases">
        <authorList>
            <person name="Varghese N."/>
            <person name="Submissions S."/>
        </authorList>
    </citation>
    <scope>NUCLEOTIDE SEQUENCE [LARGE SCALE GENOMIC DNA]</scope>
    <source>
        <strain evidence="3">CGMCC 1.3431</strain>
    </source>
</reference>
<protein>
    <recommendedName>
        <fullName evidence="1">Carrier domain-containing protein</fullName>
    </recommendedName>
</protein>
<dbReference type="InterPro" id="IPR036736">
    <property type="entry name" value="ACP-like_sf"/>
</dbReference>